<feature type="compositionally biased region" description="Polar residues" evidence="1">
    <location>
        <begin position="97"/>
        <end position="113"/>
    </location>
</feature>
<protein>
    <submittedName>
        <fullName evidence="2">Uncharacterized protein</fullName>
    </submittedName>
</protein>
<dbReference type="AlphaFoldDB" id="A0A8J2L8S2"/>
<sequence>MHLLVEWLNEDPKCWSVVSKDQLSDGTLRKSKELLGRTVGIKWKRKVIQAVVVDSGDEMLLEAQADNLAKELHQRENNLPNNQRKRRGSTLLVHENPVSSSSRSENVKQKSNAKVSRVTQIQSVLKSIDPDVPETFTEPAEPSLDVIPDDEPTIDWVEKYVDCKSKLRALRTKYKLLKEVHGRCTNGDDYVELWEGSDLRFKRSEISA</sequence>
<reference evidence="2" key="1">
    <citation type="submission" date="2021-06" db="EMBL/GenBank/DDBJ databases">
        <authorList>
            <person name="Hodson N. C."/>
            <person name="Mongue J. A."/>
            <person name="Jaron S. K."/>
        </authorList>
    </citation>
    <scope>NUCLEOTIDE SEQUENCE</scope>
</reference>
<dbReference type="EMBL" id="CAJVCH010546689">
    <property type="protein sequence ID" value="CAG7828233.1"/>
    <property type="molecule type" value="Genomic_DNA"/>
</dbReference>
<dbReference type="Proteomes" id="UP000708208">
    <property type="component" value="Unassembled WGS sequence"/>
</dbReference>
<organism evidence="2 3">
    <name type="scientific">Allacma fusca</name>
    <dbReference type="NCBI Taxonomy" id="39272"/>
    <lineage>
        <taxon>Eukaryota</taxon>
        <taxon>Metazoa</taxon>
        <taxon>Ecdysozoa</taxon>
        <taxon>Arthropoda</taxon>
        <taxon>Hexapoda</taxon>
        <taxon>Collembola</taxon>
        <taxon>Symphypleona</taxon>
        <taxon>Sminthuridae</taxon>
        <taxon>Allacma</taxon>
    </lineage>
</organism>
<accession>A0A8J2L8S2</accession>
<comment type="caution">
    <text evidence="2">The sequence shown here is derived from an EMBL/GenBank/DDBJ whole genome shotgun (WGS) entry which is preliminary data.</text>
</comment>
<name>A0A8J2L8S2_9HEXA</name>
<feature type="region of interest" description="Disordered" evidence="1">
    <location>
        <begin position="73"/>
        <end position="113"/>
    </location>
</feature>
<gene>
    <name evidence="2" type="ORF">AFUS01_LOCUS38175</name>
</gene>
<evidence type="ECO:0000256" key="1">
    <source>
        <dbReference type="SAM" id="MobiDB-lite"/>
    </source>
</evidence>
<keyword evidence="3" id="KW-1185">Reference proteome</keyword>
<evidence type="ECO:0000313" key="3">
    <source>
        <dbReference type="Proteomes" id="UP000708208"/>
    </source>
</evidence>
<evidence type="ECO:0000313" key="2">
    <source>
        <dbReference type="EMBL" id="CAG7828233.1"/>
    </source>
</evidence>
<proteinExistence type="predicted"/>